<keyword evidence="5 7" id="KW-0472">Membrane</keyword>
<evidence type="ECO:0000256" key="1">
    <source>
        <dbReference type="ARBA" id="ARBA00004141"/>
    </source>
</evidence>
<dbReference type="InterPro" id="IPR012936">
    <property type="entry name" value="Erv_C"/>
</dbReference>
<comment type="similarity">
    <text evidence="2">Belongs to the ERGIC family.</text>
</comment>
<feature type="domain" description="Endoplasmic reticulum vesicle transporter C-terminal" evidence="8">
    <location>
        <begin position="139"/>
        <end position="175"/>
    </location>
</feature>
<accession>A0A4V3WPJ7</accession>
<feature type="transmembrane region" description="Helical" evidence="7">
    <location>
        <begin position="24"/>
        <end position="43"/>
    </location>
</feature>
<dbReference type="PRINTS" id="PR01443">
    <property type="entry name" value="TFIID30KDSUB"/>
</dbReference>
<feature type="region of interest" description="Disordered" evidence="6">
    <location>
        <begin position="281"/>
        <end position="310"/>
    </location>
</feature>
<dbReference type="GO" id="GO:0016020">
    <property type="term" value="C:membrane"/>
    <property type="evidence" value="ECO:0007669"/>
    <property type="project" value="UniProtKB-SubCell"/>
</dbReference>
<dbReference type="EMBL" id="SDRB02003928">
    <property type="protein sequence ID" value="THG16677.1"/>
    <property type="molecule type" value="Genomic_DNA"/>
</dbReference>
<proteinExistence type="inferred from homology"/>
<feature type="domain" description="Endoplasmic reticulum vesicle transporter C-terminal" evidence="8">
    <location>
        <begin position="185"/>
        <end position="265"/>
    </location>
</feature>
<organism evidence="10 11">
    <name type="scientific">Camellia sinensis var. sinensis</name>
    <name type="common">China tea</name>
    <dbReference type="NCBI Taxonomy" id="542762"/>
    <lineage>
        <taxon>Eukaryota</taxon>
        <taxon>Viridiplantae</taxon>
        <taxon>Streptophyta</taxon>
        <taxon>Embryophyta</taxon>
        <taxon>Tracheophyta</taxon>
        <taxon>Spermatophyta</taxon>
        <taxon>Magnoliopsida</taxon>
        <taxon>eudicotyledons</taxon>
        <taxon>Gunneridae</taxon>
        <taxon>Pentapetalae</taxon>
        <taxon>asterids</taxon>
        <taxon>Ericales</taxon>
        <taxon>Theaceae</taxon>
        <taxon>Camellia</taxon>
    </lineage>
</organism>
<dbReference type="GO" id="GO:0005634">
    <property type="term" value="C:nucleus"/>
    <property type="evidence" value="ECO:0007669"/>
    <property type="project" value="InterPro"/>
</dbReference>
<evidence type="ECO:0000256" key="5">
    <source>
        <dbReference type="ARBA" id="ARBA00023136"/>
    </source>
</evidence>
<dbReference type="GO" id="GO:0030134">
    <property type="term" value="C:COPII-coated ER to Golgi transport vesicle"/>
    <property type="evidence" value="ECO:0007669"/>
    <property type="project" value="TreeGrafter"/>
</dbReference>
<comment type="caution">
    <text evidence="10">The sequence shown here is derived from an EMBL/GenBank/DDBJ whole genome shotgun (WGS) entry which is preliminary data.</text>
</comment>
<dbReference type="STRING" id="542762.A0A4V3WPJ7"/>
<evidence type="ECO:0000259" key="8">
    <source>
        <dbReference type="Pfam" id="PF07970"/>
    </source>
</evidence>
<comment type="subcellular location">
    <subcellularLocation>
        <location evidence="1">Membrane</location>
        <topology evidence="1">Multi-pass membrane protein</topology>
    </subcellularLocation>
</comment>
<dbReference type="GO" id="GO:0006352">
    <property type="term" value="P:DNA-templated transcription initiation"/>
    <property type="evidence" value="ECO:0007669"/>
    <property type="project" value="InterPro"/>
</dbReference>
<evidence type="ECO:0000256" key="4">
    <source>
        <dbReference type="ARBA" id="ARBA00022989"/>
    </source>
</evidence>
<feature type="transmembrane region" description="Helical" evidence="7">
    <location>
        <begin position="246"/>
        <end position="264"/>
    </location>
</feature>
<reference evidence="10 11" key="1">
    <citation type="journal article" date="2018" name="Proc. Natl. Acad. Sci. U.S.A.">
        <title>Draft genome sequence of Camellia sinensis var. sinensis provides insights into the evolution of the tea genome and tea quality.</title>
        <authorList>
            <person name="Wei C."/>
            <person name="Yang H."/>
            <person name="Wang S."/>
            <person name="Zhao J."/>
            <person name="Liu C."/>
            <person name="Gao L."/>
            <person name="Xia E."/>
            <person name="Lu Y."/>
            <person name="Tai Y."/>
            <person name="She G."/>
            <person name="Sun J."/>
            <person name="Cao H."/>
            <person name="Tong W."/>
            <person name="Gao Q."/>
            <person name="Li Y."/>
            <person name="Deng W."/>
            <person name="Jiang X."/>
            <person name="Wang W."/>
            <person name="Chen Q."/>
            <person name="Zhang S."/>
            <person name="Li H."/>
            <person name="Wu J."/>
            <person name="Wang P."/>
            <person name="Li P."/>
            <person name="Shi C."/>
            <person name="Zheng F."/>
            <person name="Jian J."/>
            <person name="Huang B."/>
            <person name="Shan D."/>
            <person name="Shi M."/>
            <person name="Fang C."/>
            <person name="Yue Y."/>
            <person name="Li F."/>
            <person name="Li D."/>
            <person name="Wei S."/>
            <person name="Han B."/>
            <person name="Jiang C."/>
            <person name="Yin Y."/>
            <person name="Xia T."/>
            <person name="Zhang Z."/>
            <person name="Bennetzen J.L."/>
            <person name="Zhao S."/>
            <person name="Wan X."/>
        </authorList>
    </citation>
    <scope>NUCLEOTIDE SEQUENCE [LARGE SCALE GENOMIC DNA]</scope>
    <source>
        <strain evidence="11">cv. Shuchazao</strain>
        <tissue evidence="10">Leaf</tissue>
    </source>
</reference>
<dbReference type="GO" id="GO:0005783">
    <property type="term" value="C:endoplasmic reticulum"/>
    <property type="evidence" value="ECO:0007669"/>
    <property type="project" value="TreeGrafter"/>
</dbReference>
<dbReference type="Pfam" id="PF07970">
    <property type="entry name" value="COPIIcoated_ERV"/>
    <property type="match status" value="2"/>
</dbReference>
<feature type="domain" description="Endoplasmic reticulum vesicle transporter N-terminal" evidence="9">
    <location>
        <begin position="7"/>
        <end position="96"/>
    </location>
</feature>
<dbReference type="PANTHER" id="PTHR10984:SF25">
    <property type="entry name" value="ENDOPLASMIC RETICULUM-GOLGI INTERMEDIATE COMPARTMENT PROTEIN 3"/>
    <property type="match status" value="1"/>
</dbReference>
<evidence type="ECO:0000313" key="11">
    <source>
        <dbReference type="Proteomes" id="UP000306102"/>
    </source>
</evidence>
<gene>
    <name evidence="10" type="ORF">TEA_011393</name>
</gene>
<feature type="compositionally biased region" description="Basic and acidic residues" evidence="6">
    <location>
        <begin position="113"/>
        <end position="134"/>
    </location>
</feature>
<dbReference type="CDD" id="cd07982">
    <property type="entry name" value="HFD_TAF10"/>
    <property type="match status" value="1"/>
</dbReference>
<evidence type="ECO:0000256" key="6">
    <source>
        <dbReference type="SAM" id="MobiDB-lite"/>
    </source>
</evidence>
<keyword evidence="4 7" id="KW-1133">Transmembrane helix</keyword>
<dbReference type="PANTHER" id="PTHR10984">
    <property type="entry name" value="ENDOPLASMIC RETICULUM-GOLGI INTERMEDIATE COMPARTMENT PROTEIN"/>
    <property type="match status" value="1"/>
</dbReference>
<name>A0A4V3WPJ7_CAMSN</name>
<protein>
    <recommendedName>
        <fullName evidence="12">Transcription initiation factor TFIID subunit 10</fullName>
    </recommendedName>
</protein>
<feature type="region of interest" description="Disordered" evidence="6">
    <location>
        <begin position="108"/>
        <end position="134"/>
    </location>
</feature>
<dbReference type="AlphaFoldDB" id="A0A4V3WPJ7"/>
<evidence type="ECO:0000256" key="7">
    <source>
        <dbReference type="SAM" id="Phobius"/>
    </source>
</evidence>
<evidence type="ECO:0000313" key="10">
    <source>
        <dbReference type="EMBL" id="THG16677.1"/>
    </source>
</evidence>
<keyword evidence="3 7" id="KW-0812">Transmembrane</keyword>
<evidence type="ECO:0000256" key="2">
    <source>
        <dbReference type="ARBA" id="ARBA00005648"/>
    </source>
</evidence>
<dbReference type="InterPro" id="IPR039542">
    <property type="entry name" value="Erv_N"/>
</dbReference>
<evidence type="ECO:0000259" key="9">
    <source>
        <dbReference type="Pfam" id="PF13850"/>
    </source>
</evidence>
<dbReference type="InterPro" id="IPR045888">
    <property type="entry name" value="Erv"/>
</dbReference>
<sequence length="472" mass="53854">MGLKQAIKNLDAFPRAEEHLLQKTQSGAVVSIVGLVIIASLFLHELRYYITTYTVHQMAVDLKRGETLPIHINMTFPSLPCDVLSVDAIDMSGKHEVDLDTNIWKDLNAPPQRYDKDGDKDNHEDSDQKNHLHGFDQDAETMIKKVKQALGNREGCRVYGVLDVQRVAGNFHISVHGLNIFVAQMIVPTEYRYLSKEVLPTNQFSVTEYYSPMKEYDRTWPAVYFLYDLSPITVTIREERRSFLHFITRLCAVLGGTFALTGMLDRWMCRILDAVMKPNARSLPRSSKGERELGQAKMNHNQQSSDGRHDEDTVLSDFLASLMDYTPTIPDQLVEHYLAKSGFQCPDVRLIRLVAVATQKFIAEVATDALQQCKARQAAVVKDKRDKQQKDKRLILTMEDLSKALRESICNWHIVLVLSDGLQNSLIRFRLQPFYADFRFLVVIEQYGVNVKHQEYFADSPTTGLDPASRVE</sequence>
<evidence type="ECO:0008006" key="12">
    <source>
        <dbReference type="Google" id="ProtNLM"/>
    </source>
</evidence>
<dbReference type="InterPro" id="IPR003923">
    <property type="entry name" value="TAF10"/>
</dbReference>
<keyword evidence="11" id="KW-1185">Reference proteome</keyword>
<dbReference type="Pfam" id="PF13850">
    <property type="entry name" value="ERGIC_N"/>
    <property type="match status" value="1"/>
</dbReference>
<dbReference type="Pfam" id="PF03540">
    <property type="entry name" value="TAF10"/>
    <property type="match status" value="1"/>
</dbReference>
<evidence type="ECO:0000256" key="3">
    <source>
        <dbReference type="ARBA" id="ARBA00022692"/>
    </source>
</evidence>
<dbReference type="Proteomes" id="UP000306102">
    <property type="component" value="Unassembled WGS sequence"/>
</dbReference>